<dbReference type="Proteomes" id="UP000682782">
    <property type="component" value="Chromosome"/>
</dbReference>
<keyword evidence="2" id="KW-1185">Reference proteome</keyword>
<proteinExistence type="predicted"/>
<accession>A0AC61MXV1</accession>
<sequence length="133" mass="15145">MEIREYKVYNEREIIGLYSAVGWKAYTDDPEALRKGYENSLLVLGAYEGEQLMGIIRVVGDGETIVFVQDILVFPEYRRKGIGTALLKEIMSKYGHVRQIELVTDSKPETIAFYESAGFRKLSDLGCTGFMKF</sequence>
<protein>
    <submittedName>
        <fullName evidence="1">GNAT family N-acetyltransferase</fullName>
    </submittedName>
</protein>
<gene>
    <name evidence="1" type="ORF">JYE49_03050</name>
</gene>
<organism evidence="1 2">
    <name type="scientific">Aristaeella hokkaidonensis</name>
    <dbReference type="NCBI Taxonomy" id="3046382"/>
    <lineage>
        <taxon>Bacteria</taxon>
        <taxon>Bacillati</taxon>
        <taxon>Bacillota</taxon>
        <taxon>Clostridia</taxon>
        <taxon>Eubacteriales</taxon>
        <taxon>Aristaeellaceae</taxon>
        <taxon>Aristaeella</taxon>
    </lineage>
</organism>
<reference evidence="1" key="1">
    <citation type="submission" date="2021-01" db="EMBL/GenBank/DDBJ databases">
        <title>Complete genome sequence of Clostridiales bacterium R-7.</title>
        <authorList>
            <person name="Mahoney-Kurpe S.C."/>
            <person name="Palevich N."/>
            <person name="Koike S."/>
            <person name="Moon C.D."/>
            <person name="Attwood G.T."/>
        </authorList>
    </citation>
    <scope>NUCLEOTIDE SEQUENCE</scope>
    <source>
        <strain evidence="1">R-7</strain>
    </source>
</reference>
<name>A0AC61MXV1_9FIRM</name>
<dbReference type="EMBL" id="CP068393">
    <property type="protein sequence ID" value="QUC67697.1"/>
    <property type="molecule type" value="Genomic_DNA"/>
</dbReference>
<evidence type="ECO:0000313" key="2">
    <source>
        <dbReference type="Proteomes" id="UP000682782"/>
    </source>
</evidence>
<evidence type="ECO:0000313" key="1">
    <source>
        <dbReference type="EMBL" id="QUC67697.1"/>
    </source>
</evidence>